<dbReference type="Gene3D" id="2.10.220.10">
    <property type="entry name" value="Hormone Receptor, Insulin-like Growth Factor Receptor 1, Chain A, domain 2"/>
    <property type="match status" value="4"/>
</dbReference>
<dbReference type="SMART" id="SM00261">
    <property type="entry name" value="FU"/>
    <property type="match status" value="5"/>
</dbReference>
<dbReference type="RefSeq" id="XP_009498328.1">
    <property type="nucleotide sequence ID" value="XM_009500053.1"/>
</dbReference>
<proteinExistence type="predicted"/>
<gene>
    <name evidence="2" type="ORF">H696_06311</name>
</gene>
<sequence length="798" mass="80033">AFHLLVDEATGRVDCVPACPDGFTRSGRRCLRQGVPLPVGLAQHPQPITGMEDRPPSYLAPTHLSMQGGTLSLGVPLAGGSQGHPPPGHLLVFARDSHEPGLLPAEDPLGQPMEPVAWPGASLARATAYLELGPLLDAQGAGHFTAFFLQDGSLLARHYECASGPADPLATTCAASISAATQVASPAGGALVRVDARTVGLLHQQAGLLVRVLEDRTLRQVSLALEQLPAGFGPWGQVALATPAGLRASTLGLLLAGDPRAAPPASDPLLADAGLGHAWAPVAVPAGPGRRAEPFLAALGRDIATGRATWQVLHLPDGPGPNGRAAALDATAITLHTLAAGDTPAAEPGFLVAALPAAEFPGLLGLALGRQLHLAVLRCRAILHMACQLHYLAAVELPGPAAGAGGLVALPRAGGLAARLDPAGPGPRQTVALLLAVDAAPGLHRLEITLPACPAGEYLLQEGPGLAECRPCQAAMADCLECTSATECTRCRLPVPGVTGVCADTCPPGLVLDPGPGAATAGECRCHADCARCERLPSTGAYVCVECRAGWALEPGAHPVRCAPCHGSCAECSRPGDAMACTACPPDAVLFPPQGTCQAACPSPGHYLPAGGRVCGACPGGCDACSAADTCDRCAAGRYRDGAGACRPCAGACATCTEEGSCSACRPGLVFLDPDPGVPSLCGSTCPPGEFPGPERCARCDRSCDLCAGGAAHCLVCAEGFRWGAAAPGPGKTGACVPCPAGCASCTDADRCLACAGGLLLTEAGACVSTCPAGTFSNGESCQPCDISCAACADGQPD</sequence>
<dbReference type="OrthoDB" id="515847at2759"/>
<feature type="domain" description="EGF-like" evidence="1">
    <location>
        <begin position="523"/>
        <end position="563"/>
    </location>
</feature>
<evidence type="ECO:0000313" key="2">
    <source>
        <dbReference type="EMBL" id="KCV67267.1"/>
    </source>
</evidence>
<evidence type="ECO:0000259" key="1">
    <source>
        <dbReference type="SMART" id="SM00181"/>
    </source>
</evidence>
<dbReference type="EMBL" id="KK198016">
    <property type="protein sequence ID" value="KCV67267.1"/>
    <property type="molecule type" value="Genomic_DNA"/>
</dbReference>
<feature type="domain" description="EGF-like" evidence="1">
    <location>
        <begin position="699"/>
        <end position="737"/>
    </location>
</feature>
<name>A0A058Z146_FONAL</name>
<dbReference type="InterPro" id="IPR052798">
    <property type="entry name" value="Giardia_VSA"/>
</dbReference>
<feature type="domain" description="EGF-like" evidence="1">
    <location>
        <begin position="738"/>
        <end position="768"/>
    </location>
</feature>
<accession>A0A058Z146</accession>
<dbReference type="PANTHER" id="PTHR23275">
    <property type="entry name" value="CABRIOLET.-RELATED"/>
    <property type="match status" value="1"/>
</dbReference>
<evidence type="ECO:0000313" key="3">
    <source>
        <dbReference type="Proteomes" id="UP000030693"/>
    </source>
</evidence>
<protein>
    <recommendedName>
        <fullName evidence="1">EGF-like domain-containing protein</fullName>
    </recommendedName>
</protein>
<dbReference type="SUPFAM" id="SSF57184">
    <property type="entry name" value="Growth factor receptor domain"/>
    <property type="match status" value="2"/>
</dbReference>
<feature type="domain" description="EGF-like" evidence="1">
    <location>
        <begin position="564"/>
        <end position="598"/>
    </location>
</feature>
<dbReference type="InterPro" id="IPR000742">
    <property type="entry name" value="EGF"/>
</dbReference>
<keyword evidence="3" id="KW-1185">Reference proteome</keyword>
<dbReference type="PANTHER" id="PTHR23275:SF100">
    <property type="entry name" value="EGF-LIKE DOMAIN-CONTAINING PROTEIN"/>
    <property type="match status" value="1"/>
</dbReference>
<dbReference type="STRING" id="691883.A0A058Z146"/>
<dbReference type="InterPro" id="IPR009030">
    <property type="entry name" value="Growth_fac_rcpt_cys_sf"/>
</dbReference>
<feature type="domain" description="EGF-like" evidence="1">
    <location>
        <begin position="648"/>
        <end position="683"/>
    </location>
</feature>
<dbReference type="InterPro" id="IPR006212">
    <property type="entry name" value="Furin_repeat"/>
</dbReference>
<organism evidence="2">
    <name type="scientific">Fonticula alba</name>
    <name type="common">Slime mold</name>
    <dbReference type="NCBI Taxonomy" id="691883"/>
    <lineage>
        <taxon>Eukaryota</taxon>
        <taxon>Rotosphaerida</taxon>
        <taxon>Fonticulaceae</taxon>
        <taxon>Fonticula</taxon>
    </lineage>
</organism>
<reference evidence="2" key="1">
    <citation type="submission" date="2013-04" db="EMBL/GenBank/DDBJ databases">
        <title>The Genome Sequence of Fonticula alba ATCC 38817.</title>
        <authorList>
            <consortium name="The Broad Institute Genomics Platform"/>
            <person name="Russ C."/>
            <person name="Cuomo C."/>
            <person name="Burger G."/>
            <person name="Gray M.W."/>
            <person name="Holland P.W.H."/>
            <person name="King N."/>
            <person name="Lang F.B.F."/>
            <person name="Roger A.J."/>
            <person name="Ruiz-Trillo I."/>
            <person name="Brown M."/>
            <person name="Walker B."/>
            <person name="Young S."/>
            <person name="Zeng Q."/>
            <person name="Gargeya S."/>
            <person name="Fitzgerald M."/>
            <person name="Haas B."/>
            <person name="Abouelleil A."/>
            <person name="Allen A.W."/>
            <person name="Alvarado L."/>
            <person name="Arachchi H.M."/>
            <person name="Berlin A.M."/>
            <person name="Chapman S.B."/>
            <person name="Gainer-Dewar J."/>
            <person name="Goldberg J."/>
            <person name="Griggs A."/>
            <person name="Gujja S."/>
            <person name="Hansen M."/>
            <person name="Howarth C."/>
            <person name="Imamovic A."/>
            <person name="Ireland A."/>
            <person name="Larimer J."/>
            <person name="McCowan C."/>
            <person name="Murphy C."/>
            <person name="Pearson M."/>
            <person name="Poon T.W."/>
            <person name="Priest M."/>
            <person name="Roberts A."/>
            <person name="Saif S."/>
            <person name="Shea T."/>
            <person name="Sisk P."/>
            <person name="Sykes S."/>
            <person name="Wortman J."/>
            <person name="Nusbaum C."/>
            <person name="Birren B."/>
        </authorList>
    </citation>
    <scope>NUCLEOTIDE SEQUENCE [LARGE SCALE GENOMIC DNA]</scope>
    <source>
        <strain evidence="2">ATCC 38817</strain>
    </source>
</reference>
<dbReference type="CDD" id="cd00064">
    <property type="entry name" value="FU"/>
    <property type="match status" value="2"/>
</dbReference>
<dbReference type="GeneID" id="20531036"/>
<dbReference type="eggNOG" id="KOG3525">
    <property type="taxonomic scope" value="Eukaryota"/>
</dbReference>
<feature type="non-terminal residue" evidence="2">
    <location>
        <position position="798"/>
    </location>
</feature>
<dbReference type="SMART" id="SM00181">
    <property type="entry name" value="EGF"/>
    <property type="match status" value="5"/>
</dbReference>
<feature type="non-terminal residue" evidence="2">
    <location>
        <position position="1"/>
    </location>
</feature>
<dbReference type="Proteomes" id="UP000030693">
    <property type="component" value="Unassembled WGS sequence"/>
</dbReference>
<dbReference type="AlphaFoldDB" id="A0A058Z146"/>